<dbReference type="InterPro" id="IPR050765">
    <property type="entry name" value="Riboflavin_Biosynth_HTPR"/>
</dbReference>
<dbReference type="InterPro" id="IPR024072">
    <property type="entry name" value="DHFR-like_dom_sf"/>
</dbReference>
<comment type="caution">
    <text evidence="2">The sequence shown here is derived from an EMBL/GenBank/DDBJ whole genome shotgun (WGS) entry which is preliminary data.</text>
</comment>
<protein>
    <submittedName>
        <fullName evidence="2">Dihydrofolate reductase</fullName>
    </submittedName>
</protein>
<dbReference type="GO" id="GO:0008703">
    <property type="term" value="F:5-amino-6-(5-phosphoribosylamino)uracil reductase activity"/>
    <property type="evidence" value="ECO:0007669"/>
    <property type="project" value="InterPro"/>
</dbReference>
<evidence type="ECO:0000313" key="2">
    <source>
        <dbReference type="EMBL" id="MBB4100630.1"/>
    </source>
</evidence>
<gene>
    <name evidence="2" type="ORF">GGR46_004202</name>
</gene>
<dbReference type="Pfam" id="PF01872">
    <property type="entry name" value="RibD_C"/>
    <property type="match status" value="1"/>
</dbReference>
<dbReference type="PANTHER" id="PTHR38011">
    <property type="entry name" value="DIHYDROFOLATE REDUCTASE FAMILY PROTEIN (AFU_ORTHOLOGUE AFUA_8G06820)"/>
    <property type="match status" value="1"/>
</dbReference>
<dbReference type="EMBL" id="JACIEH010000003">
    <property type="protein sequence ID" value="MBB4100630.1"/>
    <property type="molecule type" value="Genomic_DNA"/>
</dbReference>
<proteinExistence type="predicted"/>
<reference evidence="2 3" key="1">
    <citation type="submission" date="2020-08" db="EMBL/GenBank/DDBJ databases">
        <title>Genomic Encyclopedia of Type Strains, Phase IV (KMG-IV): sequencing the most valuable type-strain genomes for metagenomic binning, comparative biology and taxonomic classification.</title>
        <authorList>
            <person name="Goeker M."/>
        </authorList>
    </citation>
    <scope>NUCLEOTIDE SEQUENCE [LARGE SCALE GENOMIC DNA]</scope>
    <source>
        <strain evidence="2 3">DSM 101806</strain>
    </source>
</reference>
<organism evidence="2 3">
    <name type="scientific">Sphingomonas kyeonggiensis</name>
    <dbReference type="NCBI Taxonomy" id="1268553"/>
    <lineage>
        <taxon>Bacteria</taxon>
        <taxon>Pseudomonadati</taxon>
        <taxon>Pseudomonadota</taxon>
        <taxon>Alphaproteobacteria</taxon>
        <taxon>Sphingomonadales</taxon>
        <taxon>Sphingomonadaceae</taxon>
        <taxon>Sphingomonas</taxon>
    </lineage>
</organism>
<feature type="domain" description="Bacterial bifunctional deaminase-reductase C-terminal" evidence="1">
    <location>
        <begin position="8"/>
        <end position="167"/>
    </location>
</feature>
<keyword evidence="3" id="KW-1185">Reference proteome</keyword>
<dbReference type="PANTHER" id="PTHR38011:SF11">
    <property type="entry name" value="2,5-DIAMINO-6-RIBOSYLAMINO-4(3H)-PYRIMIDINONE 5'-PHOSPHATE REDUCTASE"/>
    <property type="match status" value="1"/>
</dbReference>
<evidence type="ECO:0000313" key="3">
    <source>
        <dbReference type="Proteomes" id="UP000557392"/>
    </source>
</evidence>
<sequence length="176" mass="19633">MARILGYIATSLDGFIATEDDSLDWLFAYDGLDLGAHDYRHFLQRVRTVVMGRGTYDFLASQDAPWAYDAQRVIVVTSRPILDPKGPLETRSDVDLLIAELRALDDGDVWMLGGGRLQMTFIARSALDAIEIYVMPELIGRGKPLFPAEGVREKLRLLGAEAIDRGCVRLHYAFGD</sequence>
<accession>A0A7W6JW60</accession>
<dbReference type="InterPro" id="IPR002734">
    <property type="entry name" value="RibDG_C"/>
</dbReference>
<dbReference type="AlphaFoldDB" id="A0A7W6JW60"/>
<dbReference type="Proteomes" id="UP000557392">
    <property type="component" value="Unassembled WGS sequence"/>
</dbReference>
<evidence type="ECO:0000259" key="1">
    <source>
        <dbReference type="Pfam" id="PF01872"/>
    </source>
</evidence>
<dbReference type="RefSeq" id="WP_183999906.1">
    <property type="nucleotide sequence ID" value="NZ_JACIEH010000003.1"/>
</dbReference>
<dbReference type="GO" id="GO:0009231">
    <property type="term" value="P:riboflavin biosynthetic process"/>
    <property type="evidence" value="ECO:0007669"/>
    <property type="project" value="InterPro"/>
</dbReference>
<dbReference type="SUPFAM" id="SSF53597">
    <property type="entry name" value="Dihydrofolate reductase-like"/>
    <property type="match status" value="1"/>
</dbReference>
<dbReference type="Gene3D" id="3.40.430.10">
    <property type="entry name" value="Dihydrofolate Reductase, subunit A"/>
    <property type="match status" value="1"/>
</dbReference>
<name>A0A7W6JW60_9SPHN</name>